<proteinExistence type="predicted"/>
<reference evidence="2 3" key="2">
    <citation type="submission" date="2015-05" db="EMBL/GenBank/DDBJ databases">
        <authorList>
            <person name="Morales-Cruz A."/>
            <person name="Amrine K.C."/>
            <person name="Cantu D."/>
        </authorList>
    </citation>
    <scope>NUCLEOTIDE SEQUENCE [LARGE SCALE GENOMIC DNA]</scope>
    <source>
        <strain evidence="2">UCRPC4</strain>
    </source>
</reference>
<feature type="region of interest" description="Disordered" evidence="1">
    <location>
        <begin position="1"/>
        <end position="167"/>
    </location>
</feature>
<evidence type="ECO:0000256" key="1">
    <source>
        <dbReference type="SAM" id="MobiDB-lite"/>
    </source>
</evidence>
<feature type="compositionally biased region" description="Basic and acidic residues" evidence="1">
    <location>
        <begin position="198"/>
        <end position="211"/>
    </location>
</feature>
<dbReference type="Proteomes" id="UP000053317">
    <property type="component" value="Unassembled WGS sequence"/>
</dbReference>
<reference evidence="2 3" key="1">
    <citation type="submission" date="2015-05" db="EMBL/GenBank/DDBJ databases">
        <title>Distinctive expansion of gene families associated with plant cell wall degradation and secondary metabolism in the genomes of grapevine trunk pathogens.</title>
        <authorList>
            <person name="Lawrence D.P."/>
            <person name="Travadon R."/>
            <person name="Rolshausen P.E."/>
            <person name="Baumgartner K."/>
        </authorList>
    </citation>
    <scope>NUCLEOTIDE SEQUENCE [LARGE SCALE GENOMIC DNA]</scope>
    <source>
        <strain evidence="2">UCRPC4</strain>
    </source>
</reference>
<organism evidence="2 3">
    <name type="scientific">Phaeomoniella chlamydospora</name>
    <name type="common">Phaeoacremonium chlamydosporum</name>
    <dbReference type="NCBI Taxonomy" id="158046"/>
    <lineage>
        <taxon>Eukaryota</taxon>
        <taxon>Fungi</taxon>
        <taxon>Dikarya</taxon>
        <taxon>Ascomycota</taxon>
        <taxon>Pezizomycotina</taxon>
        <taxon>Eurotiomycetes</taxon>
        <taxon>Chaetothyriomycetidae</taxon>
        <taxon>Phaeomoniellales</taxon>
        <taxon>Phaeomoniellaceae</taxon>
        <taxon>Phaeomoniella</taxon>
    </lineage>
</organism>
<feature type="compositionally biased region" description="Acidic residues" evidence="1">
    <location>
        <begin position="274"/>
        <end position="288"/>
    </location>
</feature>
<gene>
    <name evidence="2" type="ORF">UCRPC4_g02481</name>
</gene>
<dbReference type="OrthoDB" id="5430106at2759"/>
<comment type="caution">
    <text evidence="2">The sequence shown here is derived from an EMBL/GenBank/DDBJ whole genome shotgun (WGS) entry which is preliminary data.</text>
</comment>
<evidence type="ECO:0000313" key="2">
    <source>
        <dbReference type="EMBL" id="KKY24371.1"/>
    </source>
</evidence>
<protein>
    <submittedName>
        <fullName evidence="2">Uncharacterized protein</fullName>
    </submittedName>
</protein>
<accession>A0A0G2EQH1</accession>
<feature type="compositionally biased region" description="Basic and acidic residues" evidence="1">
    <location>
        <begin position="233"/>
        <end position="273"/>
    </location>
</feature>
<feature type="compositionally biased region" description="Polar residues" evidence="1">
    <location>
        <begin position="30"/>
        <end position="41"/>
    </location>
</feature>
<dbReference type="AlphaFoldDB" id="A0A0G2EQH1"/>
<keyword evidence="3" id="KW-1185">Reference proteome</keyword>
<dbReference type="EMBL" id="LCWF01000060">
    <property type="protein sequence ID" value="KKY24371.1"/>
    <property type="molecule type" value="Genomic_DNA"/>
</dbReference>
<feature type="compositionally biased region" description="Polar residues" evidence="1">
    <location>
        <begin position="81"/>
        <end position="97"/>
    </location>
</feature>
<name>A0A0G2EQH1_PHACM</name>
<feature type="compositionally biased region" description="Polar residues" evidence="1">
    <location>
        <begin position="218"/>
        <end position="232"/>
    </location>
</feature>
<sequence>MSSVAAFARPPSSATLHRDVKNAMKGSDPADQTNASSSAENGVSHFVNGSLGAHGTPKTPELASDDDYESPSSFLPHYHPQTPSGATQTQHRSSSGLLNRRANGKTLPSRTQQRLELQRRETMRSSATPSESDPADVPLSLRARSASRVRGRSSQDNFKAAKRDYESASSQLEVIKRFRNPIAEALHRLQEMEVIPDQDDKISNKFKDRPISRAGSRKSLNYRTATTEGRTTQGHEDRSEGREKEPRVASRGRVRFERQGSHDDIGLSRSHGDEEVDEAEAEGEDPVSAEEALLRRIWESRDVYEAT</sequence>
<feature type="region of interest" description="Disordered" evidence="1">
    <location>
        <begin position="198"/>
        <end position="288"/>
    </location>
</feature>
<evidence type="ECO:0000313" key="3">
    <source>
        <dbReference type="Proteomes" id="UP000053317"/>
    </source>
</evidence>